<sequence length="386" mass="41832">MKPKRENKVKGKVPNGIVLVLGSSGTGKSTFINQASGSKLAVSDGLRSCTSKVEESNAFQLDGRLVTLVDTPGFDDTNMPNPDILQMIADYLVKLHKDKKPLSGIIYMHRISDVRIGGASNRSLKMLNALCGDAALANLMIVTTMWDNTPADVAETRFRELQSHGNIAPMIAKGAQLRKHSNTPTSAHSLLRWFLSKKAPVLQIQRELATGKNGILSTTAGVELEREMAASEEKFRRQLVDLAKEMGEAGASTDSTLAEELARTKREVTASIEQLQRDRERLLKGRAKELATVRKDVRKAERDLSRVQARSSNLKGPKRPSAIVVLFRKLLCMSTGDIKGSGVAPRKTLAPTGTSASTNVLSDKSANPGPSGRGKESKGKKAPKKK</sequence>
<dbReference type="InterPro" id="IPR006703">
    <property type="entry name" value="G_AIG1"/>
</dbReference>
<accession>A0A0C3NHL4</accession>
<dbReference type="Gene3D" id="3.40.50.300">
    <property type="entry name" value="P-loop containing nucleotide triphosphate hydrolases"/>
    <property type="match status" value="1"/>
</dbReference>
<evidence type="ECO:0000256" key="3">
    <source>
        <dbReference type="ARBA" id="ARBA00022448"/>
    </source>
</evidence>
<evidence type="ECO:0000256" key="16">
    <source>
        <dbReference type="ARBA" id="ARBA00024013"/>
    </source>
</evidence>
<gene>
    <name evidence="20" type="ORF">PHLGIDRAFT_120860</name>
</gene>
<evidence type="ECO:0000256" key="9">
    <source>
        <dbReference type="ARBA" id="ARBA00022801"/>
    </source>
</evidence>
<protein>
    <recommendedName>
        <fullName evidence="19">AIG1-type G domain-containing protein</fullName>
    </recommendedName>
</protein>
<dbReference type="GO" id="GO:0016020">
    <property type="term" value="C:membrane"/>
    <property type="evidence" value="ECO:0007669"/>
    <property type="project" value="UniProtKB-SubCell"/>
</dbReference>
<dbReference type="SUPFAM" id="SSF52540">
    <property type="entry name" value="P-loop containing nucleoside triphosphate hydrolases"/>
    <property type="match status" value="1"/>
</dbReference>
<feature type="domain" description="AIG1-type G" evidence="19">
    <location>
        <begin position="18"/>
        <end position="152"/>
    </location>
</feature>
<dbReference type="GO" id="GO:0016787">
    <property type="term" value="F:hydrolase activity"/>
    <property type="evidence" value="ECO:0007669"/>
    <property type="project" value="UniProtKB-KW"/>
</dbReference>
<dbReference type="GO" id="GO:0046872">
    <property type="term" value="F:metal ion binding"/>
    <property type="evidence" value="ECO:0007669"/>
    <property type="project" value="UniProtKB-KW"/>
</dbReference>
<evidence type="ECO:0000256" key="18">
    <source>
        <dbReference type="SAM" id="MobiDB-lite"/>
    </source>
</evidence>
<evidence type="ECO:0000256" key="12">
    <source>
        <dbReference type="ARBA" id="ARBA00022927"/>
    </source>
</evidence>
<keyword evidence="15" id="KW-0472">Membrane</keyword>
<evidence type="ECO:0000256" key="14">
    <source>
        <dbReference type="ARBA" id="ARBA00023134"/>
    </source>
</evidence>
<dbReference type="GO" id="GO:0005525">
    <property type="term" value="F:GTP binding"/>
    <property type="evidence" value="ECO:0007669"/>
    <property type="project" value="UniProtKB-KW"/>
</dbReference>
<dbReference type="STRING" id="745531.A0A0C3NHL4"/>
<keyword evidence="21" id="KW-1185">Reference proteome</keyword>
<dbReference type="PANTHER" id="PTHR10903">
    <property type="entry name" value="GTPASE, IMAP FAMILY MEMBER-RELATED"/>
    <property type="match status" value="1"/>
</dbReference>
<evidence type="ECO:0000256" key="5">
    <source>
        <dbReference type="ARBA" id="ARBA00022640"/>
    </source>
</evidence>
<evidence type="ECO:0000256" key="4">
    <source>
        <dbReference type="ARBA" id="ARBA00022528"/>
    </source>
</evidence>
<dbReference type="HOGENOM" id="CLU_018003_2_1_1"/>
<proteinExistence type="predicted"/>
<reference evidence="20 21" key="1">
    <citation type="journal article" date="2014" name="PLoS Genet.">
        <title>Analysis of the Phlebiopsis gigantea genome, transcriptome and secretome provides insight into its pioneer colonization strategies of wood.</title>
        <authorList>
            <person name="Hori C."/>
            <person name="Ishida T."/>
            <person name="Igarashi K."/>
            <person name="Samejima M."/>
            <person name="Suzuki H."/>
            <person name="Master E."/>
            <person name="Ferreira P."/>
            <person name="Ruiz-Duenas F.J."/>
            <person name="Held B."/>
            <person name="Canessa P."/>
            <person name="Larrondo L.F."/>
            <person name="Schmoll M."/>
            <person name="Druzhinina I.S."/>
            <person name="Kubicek C.P."/>
            <person name="Gaskell J.A."/>
            <person name="Kersten P."/>
            <person name="St John F."/>
            <person name="Glasner J."/>
            <person name="Sabat G."/>
            <person name="Splinter BonDurant S."/>
            <person name="Syed K."/>
            <person name="Yadav J."/>
            <person name="Mgbeahuruike A.C."/>
            <person name="Kovalchuk A."/>
            <person name="Asiegbu F.O."/>
            <person name="Lackner G."/>
            <person name="Hoffmeister D."/>
            <person name="Rencoret J."/>
            <person name="Gutierrez A."/>
            <person name="Sun H."/>
            <person name="Lindquist E."/>
            <person name="Barry K."/>
            <person name="Riley R."/>
            <person name="Grigoriev I.V."/>
            <person name="Henrissat B."/>
            <person name="Kues U."/>
            <person name="Berka R.M."/>
            <person name="Martinez A.T."/>
            <person name="Covert S.F."/>
            <person name="Blanchette R.A."/>
            <person name="Cullen D."/>
        </authorList>
    </citation>
    <scope>NUCLEOTIDE SEQUENCE [LARGE SCALE GENOMIC DNA]</scope>
    <source>
        <strain evidence="20 21">11061_1 CR5-6</strain>
    </source>
</reference>
<evidence type="ECO:0000256" key="1">
    <source>
        <dbReference type="ARBA" id="ARBA00001946"/>
    </source>
</evidence>
<dbReference type="AlphaFoldDB" id="A0A0C3NHL4"/>
<keyword evidence="13" id="KW-1133">Transmembrane helix</keyword>
<evidence type="ECO:0000256" key="17">
    <source>
        <dbReference type="SAM" id="Coils"/>
    </source>
</evidence>
<evidence type="ECO:0000256" key="10">
    <source>
        <dbReference type="ARBA" id="ARBA00022805"/>
    </source>
</evidence>
<dbReference type="EMBL" id="KN840580">
    <property type="protein sequence ID" value="KIP04289.1"/>
    <property type="molecule type" value="Genomic_DNA"/>
</dbReference>
<evidence type="ECO:0000256" key="8">
    <source>
        <dbReference type="ARBA" id="ARBA00022741"/>
    </source>
</evidence>
<keyword evidence="8" id="KW-0547">Nucleotide-binding</keyword>
<name>A0A0C3NHL4_PHLG1</name>
<organism evidence="20 21">
    <name type="scientific">Phlebiopsis gigantea (strain 11061_1 CR5-6)</name>
    <name type="common">White-rot fungus</name>
    <name type="synonym">Peniophora gigantea</name>
    <dbReference type="NCBI Taxonomy" id="745531"/>
    <lineage>
        <taxon>Eukaryota</taxon>
        <taxon>Fungi</taxon>
        <taxon>Dikarya</taxon>
        <taxon>Basidiomycota</taxon>
        <taxon>Agaricomycotina</taxon>
        <taxon>Agaricomycetes</taxon>
        <taxon>Polyporales</taxon>
        <taxon>Phanerochaetaceae</taxon>
        <taxon>Phlebiopsis</taxon>
    </lineage>
</organism>
<comment type="cofactor">
    <cofactor evidence="1">
        <name>Mg(2+)</name>
        <dbReference type="ChEBI" id="CHEBI:18420"/>
    </cofactor>
</comment>
<keyword evidence="9" id="KW-0378">Hydrolase</keyword>
<dbReference type="Proteomes" id="UP000053257">
    <property type="component" value="Unassembled WGS sequence"/>
</dbReference>
<dbReference type="GO" id="GO:0015031">
    <property type="term" value="P:protein transport"/>
    <property type="evidence" value="ECO:0007669"/>
    <property type="project" value="UniProtKB-KW"/>
</dbReference>
<evidence type="ECO:0000256" key="11">
    <source>
        <dbReference type="ARBA" id="ARBA00022842"/>
    </source>
</evidence>
<evidence type="ECO:0000256" key="7">
    <source>
        <dbReference type="ARBA" id="ARBA00022723"/>
    </source>
</evidence>
<evidence type="ECO:0000313" key="21">
    <source>
        <dbReference type="Proteomes" id="UP000053257"/>
    </source>
</evidence>
<keyword evidence="10" id="KW-1002">Plastid outer membrane</keyword>
<keyword evidence="11" id="KW-0460">Magnesium</keyword>
<evidence type="ECO:0000313" key="20">
    <source>
        <dbReference type="EMBL" id="KIP04289.1"/>
    </source>
</evidence>
<keyword evidence="6" id="KW-0812">Transmembrane</keyword>
<dbReference type="InterPro" id="IPR027417">
    <property type="entry name" value="P-loop_NTPase"/>
</dbReference>
<dbReference type="Pfam" id="PF04548">
    <property type="entry name" value="AIG1"/>
    <property type="match status" value="1"/>
</dbReference>
<dbReference type="OrthoDB" id="8954335at2759"/>
<keyword evidence="17" id="KW-0175">Coiled coil</keyword>
<evidence type="ECO:0000256" key="13">
    <source>
        <dbReference type="ARBA" id="ARBA00022989"/>
    </source>
</evidence>
<keyword evidence="5" id="KW-0934">Plastid</keyword>
<dbReference type="InterPro" id="IPR045058">
    <property type="entry name" value="GIMA/IAN/Toc"/>
</dbReference>
<keyword evidence="7" id="KW-0479">Metal-binding</keyword>
<keyword evidence="3" id="KW-0813">Transport</keyword>
<feature type="region of interest" description="Disordered" evidence="18">
    <location>
        <begin position="338"/>
        <end position="386"/>
    </location>
</feature>
<keyword evidence="14" id="KW-0342">GTP-binding</keyword>
<keyword evidence="4" id="KW-0150">Chloroplast</keyword>
<dbReference type="PANTHER" id="PTHR10903:SF135">
    <property type="entry name" value="TRANSLOCASE OF CHLOROPLAST 120, CHLOROPLASTIC-RELATED"/>
    <property type="match status" value="1"/>
</dbReference>
<feature type="coiled-coil region" evidence="17">
    <location>
        <begin position="258"/>
        <end position="310"/>
    </location>
</feature>
<evidence type="ECO:0000256" key="2">
    <source>
        <dbReference type="ARBA" id="ARBA00004167"/>
    </source>
</evidence>
<evidence type="ECO:0000256" key="15">
    <source>
        <dbReference type="ARBA" id="ARBA00023136"/>
    </source>
</evidence>
<comment type="subcellular location">
    <subcellularLocation>
        <location evidence="2">Membrane</location>
        <topology evidence="2">Single-pass membrane protein</topology>
    </subcellularLocation>
    <subcellularLocation>
        <location evidence="16">Plastid</location>
        <location evidence="16">Chloroplast outer membrane</location>
    </subcellularLocation>
</comment>
<keyword evidence="12" id="KW-0653">Protein transport</keyword>
<evidence type="ECO:0000259" key="19">
    <source>
        <dbReference type="Pfam" id="PF04548"/>
    </source>
</evidence>
<feature type="compositionally biased region" description="Polar residues" evidence="18">
    <location>
        <begin position="351"/>
        <end position="365"/>
    </location>
</feature>
<evidence type="ECO:0000256" key="6">
    <source>
        <dbReference type="ARBA" id="ARBA00022692"/>
    </source>
</evidence>